<evidence type="ECO:0000313" key="3">
    <source>
        <dbReference type="Proteomes" id="UP000662185"/>
    </source>
</evidence>
<feature type="domain" description="Inactive STAND" evidence="1">
    <location>
        <begin position="30"/>
        <end position="181"/>
    </location>
</feature>
<keyword evidence="3" id="KW-1185">Reference proteome</keyword>
<dbReference type="AlphaFoldDB" id="A0A926WE29"/>
<comment type="caution">
    <text evidence="2">The sequence shown here is derived from an EMBL/GenBank/DDBJ whole genome shotgun (WGS) entry which is preliminary data.</text>
</comment>
<dbReference type="RefSeq" id="WP_190557700.1">
    <property type="nucleotide sequence ID" value="NZ_JACJQU010000002.1"/>
</dbReference>
<dbReference type="EMBL" id="JACJQU010000002">
    <property type="protein sequence ID" value="MBD2292875.1"/>
    <property type="molecule type" value="Genomic_DNA"/>
</dbReference>
<name>A0A926WE29_9NOST</name>
<organism evidence="2 3">
    <name type="scientific">Anabaena sphaerica FACHB-251</name>
    <dbReference type="NCBI Taxonomy" id="2692883"/>
    <lineage>
        <taxon>Bacteria</taxon>
        <taxon>Bacillati</taxon>
        <taxon>Cyanobacteriota</taxon>
        <taxon>Cyanophyceae</taxon>
        <taxon>Nostocales</taxon>
        <taxon>Nostocaceae</taxon>
        <taxon>Anabaena</taxon>
    </lineage>
</organism>
<evidence type="ECO:0000313" key="2">
    <source>
        <dbReference type="EMBL" id="MBD2292875.1"/>
    </source>
</evidence>
<accession>A0A926WE29</accession>
<proteinExistence type="predicted"/>
<dbReference type="Proteomes" id="UP000662185">
    <property type="component" value="Unassembled WGS sequence"/>
</dbReference>
<gene>
    <name evidence="2" type="ORF">H6G06_05105</name>
</gene>
<reference evidence="3" key="1">
    <citation type="journal article" date="2020" name="ISME J.">
        <title>Comparative genomics reveals insights into cyanobacterial evolution and habitat adaptation.</title>
        <authorList>
            <person name="Chen M.Y."/>
            <person name="Teng W.K."/>
            <person name="Zhao L."/>
            <person name="Hu C.X."/>
            <person name="Zhou Y.K."/>
            <person name="Han B.P."/>
            <person name="Song L.R."/>
            <person name="Shu W.S."/>
        </authorList>
    </citation>
    <scope>NUCLEOTIDE SEQUENCE [LARGE SCALE GENOMIC DNA]</scope>
    <source>
        <strain evidence="3">FACHB-251</strain>
    </source>
</reference>
<protein>
    <recommendedName>
        <fullName evidence="1">Inactive STAND domain-containing protein</fullName>
    </recommendedName>
</protein>
<evidence type="ECO:0000259" key="1">
    <source>
        <dbReference type="Pfam" id="PF19995"/>
    </source>
</evidence>
<dbReference type="Pfam" id="PF19995">
    <property type="entry name" value="iSTAND"/>
    <property type="match status" value="1"/>
</dbReference>
<dbReference type="InterPro" id="IPR045475">
    <property type="entry name" value="iSTAND"/>
</dbReference>
<sequence>MSDINIVQYDDLNNNLQPQNIETVKRSLLWLNYVNQLRLFEDSIKNTTTATFLIHGQPYEGQAWLSHKLIKKNPYQLNSFKKNIYKTRANRNGEFLISCEDIATEIGAYPAWTDIKEEFYQIWKNQQSIILKLELNYIQSDKIYSINTRSLSEFMKYLCKPLVMEITQGACNKHRVILFLIDYANSHESNTNF</sequence>